<name>A0A517YN99_9BACT</name>
<dbReference type="KEGG" id="aagg:ETAA8_68520"/>
<dbReference type="AlphaFoldDB" id="A0A517YN99"/>
<accession>A0A517YN99</accession>
<keyword evidence="2" id="KW-1185">Reference proteome</keyword>
<proteinExistence type="predicted"/>
<evidence type="ECO:0000313" key="1">
    <source>
        <dbReference type="EMBL" id="QDU31692.1"/>
    </source>
</evidence>
<organism evidence="1 2">
    <name type="scientific">Anatilimnocola aggregata</name>
    <dbReference type="NCBI Taxonomy" id="2528021"/>
    <lineage>
        <taxon>Bacteria</taxon>
        <taxon>Pseudomonadati</taxon>
        <taxon>Planctomycetota</taxon>
        <taxon>Planctomycetia</taxon>
        <taxon>Pirellulales</taxon>
        <taxon>Pirellulaceae</taxon>
        <taxon>Anatilimnocola</taxon>
    </lineage>
</organism>
<dbReference type="EMBL" id="CP036274">
    <property type="protein sequence ID" value="QDU31692.1"/>
    <property type="molecule type" value="Genomic_DNA"/>
</dbReference>
<sequence>MPAMLAMYLGTELKKQYEPLDVSRCGPKYTQEGSNL</sequence>
<protein>
    <submittedName>
        <fullName evidence="1">Uncharacterized protein</fullName>
    </submittedName>
</protein>
<dbReference type="Proteomes" id="UP000315017">
    <property type="component" value="Chromosome"/>
</dbReference>
<gene>
    <name evidence="1" type="ORF">ETAA8_68520</name>
</gene>
<reference evidence="1 2" key="1">
    <citation type="submission" date="2019-02" db="EMBL/GenBank/DDBJ databases">
        <title>Deep-cultivation of Planctomycetes and their phenomic and genomic characterization uncovers novel biology.</title>
        <authorList>
            <person name="Wiegand S."/>
            <person name="Jogler M."/>
            <person name="Boedeker C."/>
            <person name="Pinto D."/>
            <person name="Vollmers J."/>
            <person name="Rivas-Marin E."/>
            <person name="Kohn T."/>
            <person name="Peeters S.H."/>
            <person name="Heuer A."/>
            <person name="Rast P."/>
            <person name="Oberbeckmann S."/>
            <person name="Bunk B."/>
            <person name="Jeske O."/>
            <person name="Meyerdierks A."/>
            <person name="Storesund J.E."/>
            <person name="Kallscheuer N."/>
            <person name="Luecker S."/>
            <person name="Lage O.M."/>
            <person name="Pohl T."/>
            <person name="Merkel B.J."/>
            <person name="Hornburger P."/>
            <person name="Mueller R.-W."/>
            <person name="Bruemmer F."/>
            <person name="Labrenz M."/>
            <person name="Spormann A.M."/>
            <person name="Op den Camp H."/>
            <person name="Overmann J."/>
            <person name="Amann R."/>
            <person name="Jetten M.S.M."/>
            <person name="Mascher T."/>
            <person name="Medema M.H."/>
            <person name="Devos D.P."/>
            <person name="Kaster A.-K."/>
            <person name="Ovreas L."/>
            <person name="Rohde M."/>
            <person name="Galperin M.Y."/>
            <person name="Jogler C."/>
        </authorList>
    </citation>
    <scope>NUCLEOTIDE SEQUENCE [LARGE SCALE GENOMIC DNA]</scope>
    <source>
        <strain evidence="1 2">ETA_A8</strain>
    </source>
</reference>
<evidence type="ECO:0000313" key="2">
    <source>
        <dbReference type="Proteomes" id="UP000315017"/>
    </source>
</evidence>